<reference evidence="2 3" key="1">
    <citation type="submission" date="2021-01" db="EMBL/GenBank/DDBJ databases">
        <title>Cercospora kikuchii MAFF 305040 whole genome shotgun sequence.</title>
        <authorList>
            <person name="Kashiwa T."/>
            <person name="Suzuki T."/>
        </authorList>
    </citation>
    <scope>NUCLEOTIDE SEQUENCE [LARGE SCALE GENOMIC DNA]</scope>
    <source>
        <strain evidence="2 3">MAFF 305040</strain>
    </source>
</reference>
<comment type="caution">
    <text evidence="2">The sequence shown here is derived from an EMBL/GenBank/DDBJ whole genome shotgun (WGS) entry which is preliminary data.</text>
</comment>
<gene>
    <name evidence="2" type="ORF">CKM354_000193800</name>
</gene>
<evidence type="ECO:0000313" key="2">
    <source>
        <dbReference type="EMBL" id="GIZ38522.1"/>
    </source>
</evidence>
<organism evidence="2 3">
    <name type="scientific">Cercospora kikuchii</name>
    <dbReference type="NCBI Taxonomy" id="84275"/>
    <lineage>
        <taxon>Eukaryota</taxon>
        <taxon>Fungi</taxon>
        <taxon>Dikarya</taxon>
        <taxon>Ascomycota</taxon>
        <taxon>Pezizomycotina</taxon>
        <taxon>Dothideomycetes</taxon>
        <taxon>Dothideomycetidae</taxon>
        <taxon>Mycosphaerellales</taxon>
        <taxon>Mycosphaerellaceae</taxon>
        <taxon>Cercospora</taxon>
    </lineage>
</organism>
<dbReference type="AlphaFoldDB" id="A0A9P3FCB3"/>
<name>A0A9P3FCB3_9PEZI</name>
<dbReference type="RefSeq" id="XP_044653009.1">
    <property type="nucleotide sequence ID" value="XM_044797074.1"/>
</dbReference>
<dbReference type="EMBL" id="BOLY01000001">
    <property type="protein sequence ID" value="GIZ38522.1"/>
    <property type="molecule type" value="Genomic_DNA"/>
</dbReference>
<feature type="region of interest" description="Disordered" evidence="1">
    <location>
        <begin position="25"/>
        <end position="57"/>
    </location>
</feature>
<dbReference type="OrthoDB" id="3640879at2759"/>
<keyword evidence="3" id="KW-1185">Reference proteome</keyword>
<accession>A0A9P3FCB3</accession>
<dbReference type="Proteomes" id="UP000825890">
    <property type="component" value="Unassembled WGS sequence"/>
</dbReference>
<evidence type="ECO:0000313" key="3">
    <source>
        <dbReference type="Proteomes" id="UP000825890"/>
    </source>
</evidence>
<protein>
    <submittedName>
        <fullName evidence="2">Uncharacterized protein</fullName>
    </submittedName>
</protein>
<evidence type="ECO:0000256" key="1">
    <source>
        <dbReference type="SAM" id="MobiDB-lite"/>
    </source>
</evidence>
<sequence length="323" mass="36448">MPSDFLSKFNAQTFTGPYEYLCVDPPEWAEEDDADNEGDEDSGIESDGSNSEADFFKEPAADHPTHKWILMREGLDLLVQNCHEAMQRNPDNYGMHVFSDYWAYAIIDLIETLCKPADTAFKAKDLHQAWAVVAALGHFLNHRTQKHMWLFAEGDQVQLLADILGRTILTALDAVQQVGQLKKDSEFKDLGVVMGSFFSAPSAEWEDIELVLEDVSGTNWREAIVAYALTAGINLREVGVADVEGTLGTALPESFNLETRDWKLSSSLDSYWHHHMNAPIRGGKSFNICQWTRQERAKWHFDHEDPLKDYPEDVIKSGELVPA</sequence>
<proteinExistence type="predicted"/>
<feature type="compositionally biased region" description="Acidic residues" evidence="1">
    <location>
        <begin position="27"/>
        <end position="44"/>
    </location>
</feature>
<dbReference type="GeneID" id="68287513"/>